<evidence type="ECO:0000256" key="1">
    <source>
        <dbReference type="ARBA" id="ARBA00022553"/>
    </source>
</evidence>
<feature type="compositionally biased region" description="Low complexity" evidence="3">
    <location>
        <begin position="447"/>
        <end position="457"/>
    </location>
</feature>
<evidence type="ECO:0000256" key="2">
    <source>
        <dbReference type="ARBA" id="ARBA00022658"/>
    </source>
</evidence>
<proteinExistence type="predicted"/>
<dbReference type="Pfam" id="PF00780">
    <property type="entry name" value="CNH"/>
    <property type="match status" value="1"/>
</dbReference>
<dbReference type="PROSITE" id="PS50010">
    <property type="entry name" value="DH_2"/>
    <property type="match status" value="1"/>
</dbReference>
<protein>
    <submittedName>
        <fullName evidence="7">CNH domain-containing protein</fullName>
    </submittedName>
</protein>
<feature type="compositionally biased region" description="Basic and acidic residues" evidence="3">
    <location>
        <begin position="52"/>
        <end position="64"/>
    </location>
</feature>
<dbReference type="Proteomes" id="UP001217417">
    <property type="component" value="Unassembled WGS sequence"/>
</dbReference>
<dbReference type="PROSITE" id="PS50219">
    <property type="entry name" value="CNH"/>
    <property type="match status" value="1"/>
</dbReference>
<feature type="compositionally biased region" description="Polar residues" evidence="3">
    <location>
        <begin position="219"/>
        <end position="239"/>
    </location>
</feature>
<dbReference type="Pfam" id="PF23582">
    <property type="entry name" value="WHD_RGF3"/>
    <property type="match status" value="1"/>
</dbReference>
<evidence type="ECO:0000259" key="5">
    <source>
        <dbReference type="PROSITE" id="PS50010"/>
    </source>
</evidence>
<feature type="compositionally biased region" description="Polar residues" evidence="3">
    <location>
        <begin position="630"/>
        <end position="649"/>
    </location>
</feature>
<feature type="compositionally biased region" description="Pro residues" evidence="3">
    <location>
        <begin position="20"/>
        <end position="29"/>
    </location>
</feature>
<dbReference type="SUPFAM" id="SSF50729">
    <property type="entry name" value="PH domain-like"/>
    <property type="match status" value="1"/>
</dbReference>
<evidence type="ECO:0000313" key="8">
    <source>
        <dbReference type="Proteomes" id="UP001217417"/>
    </source>
</evidence>
<dbReference type="GO" id="GO:0005085">
    <property type="term" value="F:guanyl-nucleotide exchange factor activity"/>
    <property type="evidence" value="ECO:0007669"/>
    <property type="project" value="UniProtKB-KW"/>
</dbReference>
<feature type="region of interest" description="Disordered" evidence="3">
    <location>
        <begin position="630"/>
        <end position="695"/>
    </location>
</feature>
<dbReference type="PROSITE" id="PS50003">
    <property type="entry name" value="PH_DOMAIN"/>
    <property type="match status" value="1"/>
</dbReference>
<feature type="region of interest" description="Disordered" evidence="3">
    <location>
        <begin position="1"/>
        <end position="108"/>
    </location>
</feature>
<dbReference type="InterPro" id="IPR001849">
    <property type="entry name" value="PH_domain"/>
</dbReference>
<dbReference type="InterPro" id="IPR041675">
    <property type="entry name" value="PH_5"/>
</dbReference>
<dbReference type="Pfam" id="PF00621">
    <property type="entry name" value="RhoGEF"/>
    <property type="match status" value="1"/>
</dbReference>
<keyword evidence="8" id="KW-1185">Reference proteome</keyword>
<evidence type="ECO:0000256" key="3">
    <source>
        <dbReference type="SAM" id="MobiDB-lite"/>
    </source>
</evidence>
<feature type="compositionally biased region" description="Low complexity" evidence="3">
    <location>
        <begin position="315"/>
        <end position="327"/>
    </location>
</feature>
<feature type="domain" description="CNH" evidence="6">
    <location>
        <begin position="1310"/>
        <end position="1665"/>
    </location>
</feature>
<feature type="domain" description="PH" evidence="4">
    <location>
        <begin position="1072"/>
        <end position="1221"/>
    </location>
</feature>
<dbReference type="PANTHER" id="PTHR46572:SF1">
    <property type="entry name" value="RHO1 GUANINE NUCLEOTIDE EXCHANGE FACTOR TUS1"/>
    <property type="match status" value="1"/>
</dbReference>
<gene>
    <name evidence="7" type="ORF">POJ06DRAFT_247938</name>
</gene>
<dbReference type="EMBL" id="JARPMG010000003">
    <property type="protein sequence ID" value="KAJ8101810.1"/>
    <property type="molecule type" value="Genomic_DNA"/>
</dbReference>
<dbReference type="InterPro" id="IPR000219">
    <property type="entry name" value="DH_dom"/>
</dbReference>
<feature type="region of interest" description="Disordered" evidence="3">
    <location>
        <begin position="313"/>
        <end position="347"/>
    </location>
</feature>
<dbReference type="InterPro" id="IPR052233">
    <property type="entry name" value="Rho-type_GEFs"/>
</dbReference>
<feature type="domain" description="DH" evidence="5">
    <location>
        <begin position="867"/>
        <end position="1036"/>
    </location>
</feature>
<dbReference type="InterPro" id="IPR001180">
    <property type="entry name" value="CNH_dom"/>
</dbReference>
<dbReference type="Pfam" id="PF15405">
    <property type="entry name" value="PH_5"/>
    <property type="match status" value="1"/>
</dbReference>
<evidence type="ECO:0000259" key="6">
    <source>
        <dbReference type="PROSITE" id="PS50219"/>
    </source>
</evidence>
<accession>A0AAD7QUP0</accession>
<feature type="compositionally biased region" description="Polar residues" evidence="3">
    <location>
        <begin position="188"/>
        <end position="202"/>
    </location>
</feature>
<feature type="compositionally biased region" description="Low complexity" evidence="3">
    <location>
        <begin position="549"/>
        <end position="565"/>
    </location>
</feature>
<feature type="region of interest" description="Disordered" evidence="3">
    <location>
        <begin position="545"/>
        <end position="565"/>
    </location>
</feature>
<feature type="region of interest" description="Disordered" evidence="3">
    <location>
        <begin position="394"/>
        <end position="486"/>
    </location>
</feature>
<dbReference type="RefSeq" id="XP_056045260.1">
    <property type="nucleotide sequence ID" value="XM_056186956.1"/>
</dbReference>
<reference evidence="7" key="1">
    <citation type="submission" date="2023-03" db="EMBL/GenBank/DDBJ databases">
        <title>Near-Complete genome sequence of Lipomyces tetrasporous NRRL Y-64009, an oleaginous yeast capable of growing on lignocellulosic hydrolysates.</title>
        <authorList>
            <consortium name="Lawrence Berkeley National Laboratory"/>
            <person name="Jagtap S.S."/>
            <person name="Liu J.-J."/>
            <person name="Walukiewicz H.E."/>
            <person name="Pangilinan J."/>
            <person name="Lipzen A."/>
            <person name="Ahrendt S."/>
            <person name="Koriabine M."/>
            <person name="Cobaugh K."/>
            <person name="Salamov A."/>
            <person name="Yoshinaga Y."/>
            <person name="Ng V."/>
            <person name="Daum C."/>
            <person name="Grigoriev I.V."/>
            <person name="Slininger P.J."/>
            <person name="Dien B.S."/>
            <person name="Jin Y.-S."/>
            <person name="Rao C.V."/>
        </authorList>
    </citation>
    <scope>NUCLEOTIDE SEQUENCE</scope>
    <source>
        <strain evidence="7">NRRL Y-64009</strain>
    </source>
</reference>
<keyword evidence="1" id="KW-0597">Phosphoprotein</keyword>
<evidence type="ECO:0000313" key="7">
    <source>
        <dbReference type="EMBL" id="KAJ8101810.1"/>
    </source>
</evidence>
<dbReference type="GeneID" id="80882122"/>
<dbReference type="PANTHER" id="PTHR46572">
    <property type="entry name" value="RHO1 GDP-GTP EXCHANGE PROTEIN 1-RELATED"/>
    <property type="match status" value="1"/>
</dbReference>
<comment type="caution">
    <text evidence="7">The sequence shown here is derived from an EMBL/GenBank/DDBJ whole genome shotgun (WGS) entry which is preliminary data.</text>
</comment>
<feature type="region of interest" description="Disordered" evidence="3">
    <location>
        <begin position="152"/>
        <end position="296"/>
    </location>
</feature>
<dbReference type="SUPFAM" id="SSF48065">
    <property type="entry name" value="DBL homology domain (DH-domain)"/>
    <property type="match status" value="1"/>
</dbReference>
<dbReference type="SMART" id="SM00325">
    <property type="entry name" value="RhoGEF"/>
    <property type="match status" value="1"/>
</dbReference>
<name>A0AAD7QUP0_9ASCO</name>
<organism evidence="7 8">
    <name type="scientific">Lipomyces tetrasporus</name>
    <dbReference type="NCBI Taxonomy" id="54092"/>
    <lineage>
        <taxon>Eukaryota</taxon>
        <taxon>Fungi</taxon>
        <taxon>Dikarya</taxon>
        <taxon>Ascomycota</taxon>
        <taxon>Saccharomycotina</taxon>
        <taxon>Lipomycetes</taxon>
        <taxon>Lipomycetales</taxon>
        <taxon>Lipomycetaceae</taxon>
        <taxon>Lipomyces</taxon>
    </lineage>
</organism>
<dbReference type="Gene3D" id="2.30.29.30">
    <property type="entry name" value="Pleckstrin-homology domain (PH domain)/Phosphotyrosine-binding domain (PTB)"/>
    <property type="match status" value="1"/>
</dbReference>
<feature type="compositionally biased region" description="Basic and acidic residues" evidence="3">
    <location>
        <begin position="431"/>
        <end position="446"/>
    </location>
</feature>
<dbReference type="InterPro" id="IPR011993">
    <property type="entry name" value="PH-like_dom_sf"/>
</dbReference>
<keyword evidence="2" id="KW-0344">Guanine-nucleotide releasing factor</keyword>
<dbReference type="InterPro" id="IPR057283">
    <property type="entry name" value="RGF3_WH"/>
</dbReference>
<dbReference type="Gene3D" id="1.20.900.10">
    <property type="entry name" value="Dbl homology (DH) domain"/>
    <property type="match status" value="1"/>
</dbReference>
<dbReference type="SMART" id="SM00233">
    <property type="entry name" value="PH"/>
    <property type="match status" value="1"/>
</dbReference>
<evidence type="ECO:0000259" key="4">
    <source>
        <dbReference type="PROSITE" id="PS50003"/>
    </source>
</evidence>
<sequence length="1714" mass="191577">MSWDGYSNMYTSPPSQHTPRVPPRPPPHLLPSSRAAMINNSDERPALPPKVPLHELRNPRDSMRAEFSLPPAPDRGEFSRYGGIVSTPASTPAPSVKASPLPREPSIHPRRDVFDRILEAQTVDYSNISIFSTSPPSTDYDHYADNSYSSRWDLGRANSGRRPEMEITPGPVQRASSPVRPPPPSALVVQTRSSPPLISQSGIPEPQPQARAQQHRSNDVNTFSRHLTMQRNKSITRPTTRPPLPHEILRSPDSHSSPAVERHQLLRSSTSSYVPDGDLNPLAYEPQGDSSYVRQNSPLPSLSLIINTTRSSTVSGSISASNSPSRSPIRDSQSPARNSPLAPGNISPFSSTFLSTSYTEDSDNFDINTPLSNVPHACSPLDLLTNVGYIPAPDPGLNLESDDELDGEHYSLDNSPVPPQHGVPFEDLSDDHDGGYSDRFSFDDRSYSQSSDAFSYSTPEPRSPSFAESGTSTPPKPPQHFTPYGSIRYSERGEAGISRSAALQKWSSWSSLGGVGRPDVSALGAGLQPVRANTTGRVPLQADGDLRSQQRQVSQPFQQQQPLPDQEYQGYRVQLQDNEYLHDQSGDENVLNAEDVDDFNPQVIDEEMYGIVPPTEPLRLRSTINDQPTLAVQPSRPQSPAESATSTHADTGVMMRLGLPTELPDSSPNLPSEAPPETLRTPLLQSGFGKQTMGSRGYRSCEQPWLLSQLYMWVRRVMAREANVMRESELVELIRGLFTHWIPTLRNSTADENASAAIASFIIHGVMDKPDAIHVRVPQDYESAYIARLASLSGVLTVLAGKGCYSTQVHSEEELVAWQCYSLKCSRTLRSLPRAVPQVTNDFLNASDWSAIVPIEVLRSLPKKEVIRQSVIFEIIQGEHNYLEELRRFVVNFRDKPVAKDLWAATNELLRINTECLYGPLLVRQASNPVINGVGDIFHDWLLTVQKSYELYASILEDAKRQYKLEAARDPAFQQFDKDYKNQSRDEYGAVWLRLIRYPLLLKRIRDETNPPIYEGQKLKEVLDKMNSVILGFQARYAEGQQRYALRDLEETIKFTDRKLEVNLYLNAKSRQLVHQGRVTVKMEGHMRHSRYLILLDNYLLIANVSTGSRPNFDIVHHPIPIDLLVLVSNNDSPVNARFHMRSKSQANLAPILNNRSSMPQSPEELKEKAEATLNSKDDDVDKLYPFRLEHLGRKGSRYTLYVASANDRREWCKCIETAKRGFAVRMQSFRAEPFCLEVISDLAFGYGSEDKIPEIPVQSTVGVVERALRDAEFDIGEAAKQSLHVLINSNVNCAATFYPDDLGARASVNRSVTAYMQASVRKPYALVGCDWGVYLSDGSSPRFWVPILSLTKVKQIHILPEFGIAVILANKTLMAYDIEALLAANPMEIAGVSPTMHPSKRIEEWLARRGTQHERISLTPQQISRYEFTGFSVGVLRGRTIIVGFKKDSSILGSADDTVTTLKIFEPVAGKLCDFGESDVKLDDDYVRLDRVFLMRKDVNGTGRCLAAVDIARETESVPVQKQVSDVTVLKKSIVLHAGQDFEFMPLPIRTPVQIPIPDSTNNDFLRKLPKTGKTKPLGIFRIAQQEFLLCYSTYCIFCDQYGQPSRSAYIKLECTARSVAFSKPYIVAFDNNFVEVRSVDSGDKKQIIVGADVRLLRSQVYHDDPDNEKHGYVNATGRTGNDIIFSIAHPEMRGRQLLMKLKLNKEVFDQGM</sequence>
<dbReference type="InterPro" id="IPR035899">
    <property type="entry name" value="DBL_dom_sf"/>
</dbReference>